<protein>
    <submittedName>
        <fullName evidence="1">Insulinase family protein</fullName>
    </submittedName>
</protein>
<dbReference type="EMBL" id="BTPU01000028">
    <property type="protein sequence ID" value="GMQ62682.1"/>
    <property type="molecule type" value="Genomic_DNA"/>
</dbReference>
<keyword evidence="2" id="KW-1185">Reference proteome</keyword>
<evidence type="ECO:0000313" key="1">
    <source>
        <dbReference type="EMBL" id="GMQ62682.1"/>
    </source>
</evidence>
<sequence length="975" mass="111674">MVFEVGKLYHGFKLVDEQNIGEIGSIGRLFHHGKSGARLVSINNDDNNKVFSVNFRTPPVDDTGLPHILEHSVLCGSRKFPLKDPFVELVKGSLNTFLNAMTFSDKTMYPVASLNDKDFLNLVDVYMDAVFYPNIYDRPEILRQEGWHYDLANVEEDITIKGVVYNEMKGAFSSPEQVLFRKIQQSLLPDTPYAYESGGDPDYIPELTNEQFLDFHKKYYHPSNSYLYLYGDSDVDKMLEWLDDNYLKEFDSIDIDSSINLQKPFSEFIEKVEYYPISSNESEEGKTYLSYNVVVGNATNKIDYRSFEILEYILLEAPGAPLKKALIDAGIGKDVFGSYDNTLLQPTLSIVAKNSDTSKKEEFISIIRNTLQEIVEKGIDKRTIEAAINYFEFKVREADYGRYPKGIIYAMMCMDSWLYDNDPFMHLSYDETFEALKEGLNTDFYEKLIKENLLNNTHGSLLMVEPKKGILAKREKELEDKLKAYKDSLSNDELNKLVKDTIHLEEYQSEPEAKETLLKIPLLNLNDISKEPEHLLLEEGEIENIKVLLHPAFTNNIAYIKLLFDTKKIPVDLIPYIGLITKVLGNMDTENYSYGELSNVININTGGISFNINIYGQNNEPDVFLPKFEVYGKCFYEKIPQLFELFGEIMFNTDFSDKNRLLQVIAEAKSRIQMMLTSSGHIAAATRAESYFANTALYKELTSGISFYHFLDKLEINFEEMSEEIISDIKKTISYMFKPENLVITMTSEKDAYGLFNGEAKHFIDKLDDSLLELDDVKFDFNKTNEGLLTSDKIQYVAKAGNFIKKGYHYSGTLKVLQTITSLDYLWNNVRVKGGAYGCMNAFSRNGNVYFTSYRDPNLKKTLDTYDNIDGFISTFDTDDREMTKYIIGTISNLDRPLTPALKGDRAIGSYISNVSYEDILNERKEVLSTTKEDIRGTADLVKSVLKQDNICVVGNENKLEKNREIFNELVHLFN</sequence>
<gene>
    <name evidence="1" type="ORF">AN2V17_19140</name>
</gene>
<name>A0ACB5UI91_9FIRM</name>
<proteinExistence type="predicted"/>
<accession>A0ACB5UI91</accession>
<reference evidence="1" key="1">
    <citation type="submission" date="2023-09" db="EMBL/GenBank/DDBJ databases">
        <title>Vallitalea sediminicola and Vallitalea maricola sp. nov., anaerobic bacteria isolated from marine sediment.</title>
        <authorList>
            <person name="Hirano S."/>
            <person name="Maeda A."/>
            <person name="Terahara T."/>
            <person name="Mori K."/>
            <person name="Hamada M."/>
            <person name="Matsumoto R."/>
            <person name="Kobayashi T."/>
        </authorList>
    </citation>
    <scope>NUCLEOTIDE SEQUENCE</scope>
    <source>
        <strain evidence="1">AN17-2</strain>
    </source>
</reference>
<organism evidence="1 2">
    <name type="scientific">Vallitalea maricola</name>
    <dbReference type="NCBI Taxonomy" id="3074433"/>
    <lineage>
        <taxon>Bacteria</taxon>
        <taxon>Bacillati</taxon>
        <taxon>Bacillota</taxon>
        <taxon>Clostridia</taxon>
        <taxon>Lachnospirales</taxon>
        <taxon>Vallitaleaceae</taxon>
        <taxon>Vallitalea</taxon>
    </lineage>
</organism>
<dbReference type="Proteomes" id="UP001374599">
    <property type="component" value="Unassembled WGS sequence"/>
</dbReference>
<comment type="caution">
    <text evidence="1">The sequence shown here is derived from an EMBL/GenBank/DDBJ whole genome shotgun (WGS) entry which is preliminary data.</text>
</comment>
<evidence type="ECO:0000313" key="2">
    <source>
        <dbReference type="Proteomes" id="UP001374599"/>
    </source>
</evidence>